<protein>
    <recommendedName>
        <fullName evidence="5">Secreted protein</fullName>
    </recommendedName>
</protein>
<name>A0ABT2B182_9ACTN</name>
<sequence>MFRGTTCRLALAAVALAVLALQLFTPAGPFASAHTFGQAVAKAEPGLTVPATPVRDGAETFRAPGRTGEPASVPHVRDRQRGSASGWAQEHPLITGRAAEAAASEPSDAPWQHAPRLSRTGTPAALQVFRC</sequence>
<dbReference type="Proteomes" id="UP001205612">
    <property type="component" value="Unassembled WGS sequence"/>
</dbReference>
<evidence type="ECO:0000256" key="2">
    <source>
        <dbReference type="SAM" id="SignalP"/>
    </source>
</evidence>
<feature type="compositionally biased region" description="Low complexity" evidence="1">
    <location>
        <begin position="98"/>
        <end position="110"/>
    </location>
</feature>
<comment type="caution">
    <text evidence="3">The sequence shown here is derived from an EMBL/GenBank/DDBJ whole genome shotgun (WGS) entry which is preliminary data.</text>
</comment>
<evidence type="ECO:0008006" key="5">
    <source>
        <dbReference type="Google" id="ProtNLM"/>
    </source>
</evidence>
<organism evidence="3 4">
    <name type="scientific">Streptomyces pyxinicus</name>
    <dbReference type="NCBI Taxonomy" id="2970331"/>
    <lineage>
        <taxon>Bacteria</taxon>
        <taxon>Bacillati</taxon>
        <taxon>Actinomycetota</taxon>
        <taxon>Actinomycetes</taxon>
        <taxon>Kitasatosporales</taxon>
        <taxon>Streptomycetaceae</taxon>
        <taxon>Streptomyces</taxon>
    </lineage>
</organism>
<evidence type="ECO:0000313" key="4">
    <source>
        <dbReference type="Proteomes" id="UP001205612"/>
    </source>
</evidence>
<proteinExistence type="predicted"/>
<dbReference type="RefSeq" id="WP_258778699.1">
    <property type="nucleotide sequence ID" value="NZ_JANUGP010000008.1"/>
</dbReference>
<evidence type="ECO:0000256" key="1">
    <source>
        <dbReference type="SAM" id="MobiDB-lite"/>
    </source>
</evidence>
<keyword evidence="2" id="KW-0732">Signal</keyword>
<feature type="chain" id="PRO_5046428473" description="Secreted protein" evidence="2">
    <location>
        <begin position="28"/>
        <end position="131"/>
    </location>
</feature>
<keyword evidence="4" id="KW-1185">Reference proteome</keyword>
<feature type="region of interest" description="Disordered" evidence="1">
    <location>
        <begin position="48"/>
        <end position="124"/>
    </location>
</feature>
<evidence type="ECO:0000313" key="3">
    <source>
        <dbReference type="EMBL" id="MCS0602180.1"/>
    </source>
</evidence>
<reference evidence="3 4" key="1">
    <citation type="submission" date="2022-08" db="EMBL/GenBank/DDBJ databases">
        <authorList>
            <person name="Somphong A."/>
            <person name="Phongsopitanun W."/>
        </authorList>
    </citation>
    <scope>NUCLEOTIDE SEQUENCE [LARGE SCALE GENOMIC DNA]</scope>
    <source>
        <strain evidence="3 4">LP11</strain>
    </source>
</reference>
<dbReference type="EMBL" id="JANUGP010000008">
    <property type="protein sequence ID" value="MCS0602180.1"/>
    <property type="molecule type" value="Genomic_DNA"/>
</dbReference>
<accession>A0ABT2B182</accession>
<gene>
    <name evidence="3" type="ORF">NX794_13330</name>
</gene>
<feature type="signal peptide" evidence="2">
    <location>
        <begin position="1"/>
        <end position="27"/>
    </location>
</feature>